<evidence type="ECO:0000256" key="1">
    <source>
        <dbReference type="SAM" id="MobiDB-lite"/>
    </source>
</evidence>
<sequence length="225" mass="24802">MHSRVVGTWVLGGAIVTLAALRDPSVHAQVPPPKKAPDYSGYVTVGEVVGEVVKADDKQVTIQVTWYVPQVRGGGGVRRPPIGRGGNYRNPFAPNNNRPRNPPRVTLKEQKHDYDFRMVPESLIRFKSLPPKYDENGKRVSYSSKELDELRAPPGAPGYAASLFDLAPGTIVEVVAMRDRKIPAAKVTEDDLCVKYIIILGSNRLTPNLPPEKETKAEKKNKAKN</sequence>
<reference evidence="2 3" key="1">
    <citation type="submission" date="2020-07" db="EMBL/GenBank/DDBJ databases">
        <title>Thermogemmata thermophila gen. nov., sp. nov., a novel moderate thermophilic planctomycete from a Kamchatka hot spring.</title>
        <authorList>
            <person name="Elcheninov A.G."/>
            <person name="Podosokorskaya O.A."/>
            <person name="Kovaleva O.L."/>
            <person name="Novikov A."/>
            <person name="Bonch-Osmolovskaya E.A."/>
            <person name="Toshchakov S.V."/>
            <person name="Kublanov I.V."/>
        </authorList>
    </citation>
    <scope>NUCLEOTIDE SEQUENCE [LARGE SCALE GENOMIC DNA]</scope>
    <source>
        <strain evidence="2 3">2918</strain>
    </source>
</reference>
<gene>
    <name evidence="2" type="ORF">H0921_06410</name>
</gene>
<proteinExistence type="predicted"/>
<feature type="compositionally biased region" description="Low complexity" evidence="1">
    <location>
        <begin position="89"/>
        <end position="99"/>
    </location>
</feature>
<dbReference type="Proteomes" id="UP000542342">
    <property type="component" value="Unassembled WGS sequence"/>
</dbReference>
<dbReference type="RefSeq" id="WP_194537232.1">
    <property type="nucleotide sequence ID" value="NZ_JACEFB010000003.1"/>
</dbReference>
<accession>A0A7V8VD35</accession>
<feature type="region of interest" description="Disordered" evidence="1">
    <location>
        <begin position="77"/>
        <end position="108"/>
    </location>
</feature>
<name>A0A7V8VD35_9BACT</name>
<keyword evidence="3" id="KW-1185">Reference proteome</keyword>
<evidence type="ECO:0000313" key="2">
    <source>
        <dbReference type="EMBL" id="MBA2225795.1"/>
    </source>
</evidence>
<dbReference type="AlphaFoldDB" id="A0A7V8VD35"/>
<evidence type="ECO:0000313" key="3">
    <source>
        <dbReference type="Proteomes" id="UP000542342"/>
    </source>
</evidence>
<comment type="caution">
    <text evidence="2">The sequence shown here is derived from an EMBL/GenBank/DDBJ whole genome shotgun (WGS) entry which is preliminary data.</text>
</comment>
<protein>
    <submittedName>
        <fullName evidence="2">Uncharacterized protein</fullName>
    </submittedName>
</protein>
<dbReference type="EMBL" id="JACEFB010000003">
    <property type="protein sequence ID" value="MBA2225795.1"/>
    <property type="molecule type" value="Genomic_DNA"/>
</dbReference>
<organism evidence="2 3">
    <name type="scientific">Thermogemmata fonticola</name>
    <dbReference type="NCBI Taxonomy" id="2755323"/>
    <lineage>
        <taxon>Bacteria</taxon>
        <taxon>Pseudomonadati</taxon>
        <taxon>Planctomycetota</taxon>
        <taxon>Planctomycetia</taxon>
        <taxon>Gemmatales</taxon>
        <taxon>Gemmataceae</taxon>
        <taxon>Thermogemmata</taxon>
    </lineage>
</organism>